<evidence type="ECO:0000313" key="1">
    <source>
        <dbReference type="EMBL" id="CAE8654721.1"/>
    </source>
</evidence>
<comment type="caution">
    <text evidence="1">The sequence shown here is derived from an EMBL/GenBank/DDBJ whole genome shotgun (WGS) entry which is preliminary data.</text>
</comment>
<reference evidence="1" key="1">
    <citation type="submission" date="2021-02" db="EMBL/GenBank/DDBJ databases">
        <authorList>
            <person name="Dougan E. K."/>
            <person name="Rhodes N."/>
            <person name="Thang M."/>
            <person name="Chan C."/>
        </authorList>
    </citation>
    <scope>NUCLEOTIDE SEQUENCE</scope>
</reference>
<organism evidence="1 2">
    <name type="scientific">Polarella glacialis</name>
    <name type="common">Dinoflagellate</name>
    <dbReference type="NCBI Taxonomy" id="89957"/>
    <lineage>
        <taxon>Eukaryota</taxon>
        <taxon>Sar</taxon>
        <taxon>Alveolata</taxon>
        <taxon>Dinophyceae</taxon>
        <taxon>Suessiales</taxon>
        <taxon>Suessiaceae</taxon>
        <taxon>Polarella</taxon>
    </lineage>
</organism>
<dbReference type="AlphaFoldDB" id="A0A813IPQ1"/>
<accession>A0A813IPQ1</accession>
<sequence>VGRAGDDSRNLSSKLADSFSELQTEQVLLGMAAVKLCASVQMASYAEALQAAGIRFQVYSVEGEKRTRTLGAQLGLETGWNSIISLEKAVDVRNMMGQVILPSGITNIRQHIKEVDNVPLLVSLYARATPWRTQQMMSIMQ</sequence>
<dbReference type="Proteomes" id="UP000626109">
    <property type="component" value="Unassembled WGS sequence"/>
</dbReference>
<gene>
    <name evidence="1" type="ORF">PGLA2088_LOCUS11179</name>
</gene>
<dbReference type="EMBL" id="CAJNNW010012802">
    <property type="protein sequence ID" value="CAE8654721.1"/>
    <property type="molecule type" value="Genomic_DNA"/>
</dbReference>
<proteinExistence type="predicted"/>
<feature type="non-terminal residue" evidence="1">
    <location>
        <position position="1"/>
    </location>
</feature>
<evidence type="ECO:0000313" key="2">
    <source>
        <dbReference type="Proteomes" id="UP000626109"/>
    </source>
</evidence>
<protein>
    <submittedName>
        <fullName evidence="1">Uncharacterized protein</fullName>
    </submittedName>
</protein>
<dbReference type="InterPro" id="IPR039720">
    <property type="entry name" value="TMEM94"/>
</dbReference>
<dbReference type="PANTHER" id="PTHR13219:SF6">
    <property type="entry name" value="TRANSMEMBRANE PROTEIN 94"/>
    <property type="match status" value="1"/>
</dbReference>
<feature type="non-terminal residue" evidence="1">
    <location>
        <position position="141"/>
    </location>
</feature>
<dbReference type="PANTHER" id="PTHR13219">
    <property type="entry name" value="TRANSMEMBRANE PROTEIN 94"/>
    <property type="match status" value="1"/>
</dbReference>
<name>A0A813IPQ1_POLGL</name>